<dbReference type="RefSeq" id="WP_390206878.1">
    <property type="nucleotide sequence ID" value="NZ_JBHSZC010000005.1"/>
</dbReference>
<evidence type="ECO:0000313" key="1">
    <source>
        <dbReference type="EMBL" id="MFC7192888.1"/>
    </source>
</evidence>
<protein>
    <submittedName>
        <fullName evidence="1">Uncharacterized protein</fullName>
    </submittedName>
</protein>
<sequence>MSKGGNEKTHATQRRLLATLGSMGVAGKPGVEAGTTHRQHVPEAHQLREATTVSVVLLPSRPAEGPKQWK</sequence>
<reference evidence="1 2" key="1">
    <citation type="journal article" date="2019" name="Int. J. Syst. Evol. Microbiol.">
        <title>The Global Catalogue of Microorganisms (GCM) 10K type strain sequencing project: providing services to taxonomists for standard genome sequencing and annotation.</title>
        <authorList>
            <consortium name="The Broad Institute Genomics Platform"/>
            <consortium name="The Broad Institute Genome Sequencing Center for Infectious Disease"/>
            <person name="Wu L."/>
            <person name="Ma J."/>
        </authorList>
    </citation>
    <scope>NUCLEOTIDE SEQUENCE [LARGE SCALE GENOMIC DNA]</scope>
    <source>
        <strain evidence="1 2">RDMS1</strain>
    </source>
</reference>
<organism evidence="1 2">
    <name type="scientific">Halocatena marina</name>
    <dbReference type="NCBI Taxonomy" id="2934937"/>
    <lineage>
        <taxon>Archaea</taxon>
        <taxon>Methanobacteriati</taxon>
        <taxon>Methanobacteriota</taxon>
        <taxon>Stenosarchaea group</taxon>
        <taxon>Halobacteria</taxon>
        <taxon>Halobacteriales</taxon>
        <taxon>Natronomonadaceae</taxon>
        <taxon>Halocatena</taxon>
    </lineage>
</organism>
<dbReference type="EMBL" id="JBHTAX010000006">
    <property type="protein sequence ID" value="MFC7192888.1"/>
    <property type="molecule type" value="Genomic_DNA"/>
</dbReference>
<name>A0ABD5YUH0_9EURY</name>
<keyword evidence="2" id="KW-1185">Reference proteome</keyword>
<proteinExistence type="predicted"/>
<dbReference type="AlphaFoldDB" id="A0ABD5YUH0"/>
<dbReference type="Proteomes" id="UP001596417">
    <property type="component" value="Unassembled WGS sequence"/>
</dbReference>
<comment type="caution">
    <text evidence="1">The sequence shown here is derived from an EMBL/GenBank/DDBJ whole genome shotgun (WGS) entry which is preliminary data.</text>
</comment>
<accession>A0ABD5YUH0</accession>
<gene>
    <name evidence="1" type="ORF">ACFQL7_25810</name>
</gene>
<evidence type="ECO:0000313" key="2">
    <source>
        <dbReference type="Proteomes" id="UP001596417"/>
    </source>
</evidence>